<keyword evidence="3" id="KW-1003">Cell membrane</keyword>
<evidence type="ECO:0000256" key="3">
    <source>
        <dbReference type="ARBA" id="ARBA00022475"/>
    </source>
</evidence>
<dbReference type="PROSITE" id="PS00409">
    <property type="entry name" value="PROKAR_NTER_METHYL"/>
    <property type="match status" value="1"/>
</dbReference>
<protein>
    <recommendedName>
        <fullName evidence="9">Type II secretion system protein I</fullName>
        <shortName evidence="9">T2SS minor pseudopilin I</shortName>
    </recommendedName>
</protein>
<dbReference type="GO" id="GO:0005886">
    <property type="term" value="C:plasma membrane"/>
    <property type="evidence" value="ECO:0007669"/>
    <property type="project" value="UniProtKB-SubCell"/>
</dbReference>
<dbReference type="NCBIfam" id="TIGR01707">
    <property type="entry name" value="gspI"/>
    <property type="match status" value="1"/>
</dbReference>
<evidence type="ECO:0000256" key="7">
    <source>
        <dbReference type="ARBA" id="ARBA00022989"/>
    </source>
</evidence>
<evidence type="ECO:0000256" key="2">
    <source>
        <dbReference type="ARBA" id="ARBA00008358"/>
    </source>
</evidence>
<dbReference type="AlphaFoldDB" id="A0A2S0VWU1"/>
<dbReference type="NCBIfam" id="TIGR02532">
    <property type="entry name" value="IV_pilin_GFxxxE"/>
    <property type="match status" value="1"/>
</dbReference>
<feature type="domain" description="Type II secretion system protein GspI C-terminal" evidence="10">
    <location>
        <begin position="46"/>
        <end position="124"/>
    </location>
</feature>
<dbReference type="Pfam" id="PF07963">
    <property type="entry name" value="N_methyl"/>
    <property type="match status" value="1"/>
</dbReference>
<feature type="transmembrane region" description="Helical" evidence="9">
    <location>
        <begin position="12"/>
        <end position="33"/>
    </location>
</feature>
<dbReference type="SUPFAM" id="SSF54523">
    <property type="entry name" value="Pili subunits"/>
    <property type="match status" value="1"/>
</dbReference>
<keyword evidence="7 9" id="KW-1133">Transmembrane helix</keyword>
<dbReference type="InterPro" id="IPR012902">
    <property type="entry name" value="N_methyl_site"/>
</dbReference>
<dbReference type="Gene3D" id="3.30.1300.30">
    <property type="entry name" value="GSPII I/J protein-like"/>
    <property type="match status" value="1"/>
</dbReference>
<evidence type="ECO:0000256" key="1">
    <source>
        <dbReference type="ARBA" id="ARBA00004377"/>
    </source>
</evidence>
<comment type="subunit">
    <text evidence="9">Type II secretion is composed of four main components: the outer membrane complex, the inner membrane complex, the cytoplasmic secretion ATPase and the periplasm-spanning pseudopilus.</text>
</comment>
<evidence type="ECO:0000256" key="9">
    <source>
        <dbReference type="RuleBase" id="RU368030"/>
    </source>
</evidence>
<evidence type="ECO:0000256" key="5">
    <source>
        <dbReference type="ARBA" id="ARBA00022519"/>
    </source>
</evidence>
<gene>
    <name evidence="11" type="primary">gspI</name>
    <name evidence="11" type="ORF">C2869_20815</name>
</gene>
<evidence type="ECO:0000259" key="10">
    <source>
        <dbReference type="Pfam" id="PF02501"/>
    </source>
</evidence>
<evidence type="ECO:0000256" key="4">
    <source>
        <dbReference type="ARBA" id="ARBA00022481"/>
    </source>
</evidence>
<dbReference type="PANTHER" id="PTHR38779:SF2">
    <property type="entry name" value="TYPE II SECRETION SYSTEM PROTEIN I-RELATED"/>
    <property type="match status" value="1"/>
</dbReference>
<evidence type="ECO:0000256" key="6">
    <source>
        <dbReference type="ARBA" id="ARBA00022692"/>
    </source>
</evidence>
<dbReference type="InterPro" id="IPR003413">
    <property type="entry name" value="T2SS_GspI_C"/>
</dbReference>
<evidence type="ECO:0000313" key="11">
    <source>
        <dbReference type="EMBL" id="AWB68687.1"/>
    </source>
</evidence>
<dbReference type="InterPro" id="IPR045584">
    <property type="entry name" value="Pilin-like"/>
</dbReference>
<comment type="subcellular location">
    <subcellularLocation>
        <location evidence="1 9">Cell inner membrane</location>
        <topology evidence="1 9">Single-pass membrane protein</topology>
    </subcellularLocation>
</comment>
<dbReference type="GO" id="GO:0015627">
    <property type="term" value="C:type II protein secretion system complex"/>
    <property type="evidence" value="ECO:0007669"/>
    <property type="project" value="UniProtKB-UniRule"/>
</dbReference>
<name>A0A2S0VWU1_9ALTE</name>
<comment type="similarity">
    <text evidence="2 9">Belongs to the GSP I family.</text>
</comment>
<comment type="function">
    <text evidence="9">Component of the type II secretion system required for the energy-dependent secretion of extracellular factors such as proteases and toxins from the periplasm.</text>
</comment>
<keyword evidence="5 9" id="KW-0997">Cell inner membrane</keyword>
<keyword evidence="8 9" id="KW-0472">Membrane</keyword>
<dbReference type="Pfam" id="PF02501">
    <property type="entry name" value="T2SSI"/>
    <property type="match status" value="1"/>
</dbReference>
<comment type="PTM">
    <text evidence="9">Cleaved by prepilin peptidase.</text>
</comment>
<sequence>MKPVLMSKRQSGFTLLEILVAIAILAFAGIALISSTTTHVSNQSILQQNAFAQWVASNQLAELRIKRKWPVPNNKKGEAEMAGTTYYWKQTVTKTQDVSMVMVEITVYSDEAMEASITSLGTYISKRS</sequence>
<keyword evidence="6 9" id="KW-0812">Transmembrane</keyword>
<dbReference type="PANTHER" id="PTHR38779">
    <property type="entry name" value="TYPE II SECRETION SYSTEM PROTEIN I-RELATED"/>
    <property type="match status" value="1"/>
</dbReference>
<dbReference type="KEGG" id="cate:C2869_20815"/>
<dbReference type="InterPro" id="IPR010052">
    <property type="entry name" value="T2SS_protein-GspI"/>
</dbReference>
<accession>A0A2S0VWU1</accession>
<keyword evidence="4 9" id="KW-0488">Methylation</keyword>
<proteinExistence type="inferred from homology"/>
<organism evidence="11 12">
    <name type="scientific">Saccharobesus litoralis</name>
    <dbReference type="NCBI Taxonomy" id="2172099"/>
    <lineage>
        <taxon>Bacteria</taxon>
        <taxon>Pseudomonadati</taxon>
        <taxon>Pseudomonadota</taxon>
        <taxon>Gammaproteobacteria</taxon>
        <taxon>Alteromonadales</taxon>
        <taxon>Alteromonadaceae</taxon>
        <taxon>Saccharobesus</taxon>
    </lineage>
</organism>
<dbReference type="EMBL" id="CP026604">
    <property type="protein sequence ID" value="AWB68687.1"/>
    <property type="molecule type" value="Genomic_DNA"/>
</dbReference>
<dbReference type="Proteomes" id="UP000244441">
    <property type="component" value="Chromosome"/>
</dbReference>
<reference evidence="11 12" key="1">
    <citation type="submission" date="2018-01" db="EMBL/GenBank/DDBJ databases">
        <title>Genome sequence of a Cantenovulum-like bacteria.</title>
        <authorList>
            <person name="Tan W.R."/>
            <person name="Lau N.-S."/>
            <person name="Go F."/>
            <person name="Amirul A.-A.A."/>
        </authorList>
    </citation>
    <scope>NUCLEOTIDE SEQUENCE [LARGE SCALE GENOMIC DNA]</scope>
    <source>
        <strain evidence="11 12">CCB-QB4</strain>
    </source>
</reference>
<dbReference type="GO" id="GO:0015628">
    <property type="term" value="P:protein secretion by the type II secretion system"/>
    <property type="evidence" value="ECO:0007669"/>
    <property type="project" value="UniProtKB-UniRule"/>
</dbReference>
<evidence type="ECO:0000256" key="8">
    <source>
        <dbReference type="ARBA" id="ARBA00023136"/>
    </source>
</evidence>
<keyword evidence="12" id="KW-1185">Reference proteome</keyword>
<evidence type="ECO:0000313" key="12">
    <source>
        <dbReference type="Proteomes" id="UP000244441"/>
    </source>
</evidence>